<dbReference type="InterPro" id="IPR012340">
    <property type="entry name" value="NA-bd_OB-fold"/>
</dbReference>
<evidence type="ECO:0000256" key="3">
    <source>
        <dbReference type="ARBA" id="ARBA00022691"/>
    </source>
</evidence>
<dbReference type="AlphaFoldDB" id="A0A381YPT9"/>
<dbReference type="GO" id="GO:0008173">
    <property type="term" value="F:RNA methyltransferase activity"/>
    <property type="evidence" value="ECO:0007669"/>
    <property type="project" value="InterPro"/>
</dbReference>
<dbReference type="InterPro" id="IPR010280">
    <property type="entry name" value="U5_MeTrfase_fam"/>
</dbReference>
<dbReference type="Pfam" id="PF05958">
    <property type="entry name" value="tRNA_U5-meth_tr"/>
    <property type="match status" value="1"/>
</dbReference>
<dbReference type="InterPro" id="IPR029063">
    <property type="entry name" value="SAM-dependent_MTases_sf"/>
</dbReference>
<gene>
    <name evidence="5" type="ORF">METZ01_LOCUS131892</name>
</gene>
<dbReference type="SUPFAM" id="SSF53335">
    <property type="entry name" value="S-adenosyl-L-methionine-dependent methyltransferases"/>
    <property type="match status" value="1"/>
</dbReference>
<name>A0A381YPT9_9ZZZZ</name>
<evidence type="ECO:0000256" key="2">
    <source>
        <dbReference type="ARBA" id="ARBA00022679"/>
    </source>
</evidence>
<evidence type="ECO:0000313" key="5">
    <source>
        <dbReference type="EMBL" id="SVA79038.1"/>
    </source>
</evidence>
<accession>A0A381YPT9</accession>
<dbReference type="NCBIfam" id="TIGR00479">
    <property type="entry name" value="rumA"/>
    <property type="match status" value="1"/>
</dbReference>
<dbReference type="Pfam" id="PF01938">
    <property type="entry name" value="TRAM"/>
    <property type="match status" value="1"/>
</dbReference>
<dbReference type="CDD" id="cd02440">
    <property type="entry name" value="AdoMet_MTases"/>
    <property type="match status" value="1"/>
</dbReference>
<proteinExistence type="predicted"/>
<dbReference type="PROSITE" id="PS50926">
    <property type="entry name" value="TRAM"/>
    <property type="match status" value="1"/>
</dbReference>
<dbReference type="SUPFAM" id="SSF50249">
    <property type="entry name" value="Nucleic acid-binding proteins"/>
    <property type="match status" value="1"/>
</dbReference>
<dbReference type="PROSITE" id="PS51687">
    <property type="entry name" value="SAM_MT_RNA_M5U"/>
    <property type="match status" value="1"/>
</dbReference>
<sequence>MTDMSVKKGQEYELAIESLAYGGKGIARVNDFVIFVKNAIPGQKVRALVYRKRKGFGEARPLEILTESPHTVEAPCTHFLTCGGCKIQQLAYDEQVFQKKQQVENIFQRQAGIPDFKLETVVPSENAFNYRNKMEFTFSNNRWVLPNEPEGVERDFALGMHIPKRWDKILNIDTCHLMPEIGTKILNKTQSLAKKLKLKPYDQKTHNGFLRYLLIRFGHFTGEIMVNLVSSYENPILLKPLVDGLIQEFPQITTVVNNINTRKADVAFGEYELHLHGKPYLEERLGGLTFEISANSFFQTNSVMAEKLYETALEGAELTGEEVVFDLYSGTGSVSLFLARKAKEVHGFEVIVSSVEDATRNAIRNGVGNAHFHVANLDNFFKFGVGKKYPKPDVVVVDPPRAGMHKFM</sequence>
<dbReference type="Gene3D" id="3.40.50.150">
    <property type="entry name" value="Vaccinia Virus protein VP39"/>
    <property type="match status" value="1"/>
</dbReference>
<keyword evidence="2" id="KW-0808">Transferase</keyword>
<dbReference type="FunFam" id="2.40.50.1070:FF:000003">
    <property type="entry name" value="23S rRNA (Uracil-5-)-methyltransferase RumA"/>
    <property type="match status" value="1"/>
</dbReference>
<protein>
    <recommendedName>
        <fullName evidence="4">TRAM domain-containing protein</fullName>
    </recommendedName>
</protein>
<dbReference type="FunFam" id="2.40.50.140:FF:000097">
    <property type="entry name" value="23S rRNA (uracil(1939)-C(5))-methyltransferase RlmD"/>
    <property type="match status" value="1"/>
</dbReference>
<keyword evidence="3" id="KW-0949">S-adenosyl-L-methionine</keyword>
<feature type="non-terminal residue" evidence="5">
    <location>
        <position position="408"/>
    </location>
</feature>
<dbReference type="GO" id="GO:0032259">
    <property type="term" value="P:methylation"/>
    <property type="evidence" value="ECO:0007669"/>
    <property type="project" value="UniProtKB-KW"/>
</dbReference>
<keyword evidence="1" id="KW-0489">Methyltransferase</keyword>
<dbReference type="InterPro" id="IPR002792">
    <property type="entry name" value="TRAM_dom"/>
</dbReference>
<feature type="non-terminal residue" evidence="5">
    <location>
        <position position="1"/>
    </location>
</feature>
<evidence type="ECO:0000259" key="4">
    <source>
        <dbReference type="PROSITE" id="PS50926"/>
    </source>
</evidence>
<dbReference type="PANTHER" id="PTHR11061:SF30">
    <property type="entry name" value="TRNA (URACIL(54)-C(5))-METHYLTRANSFERASE"/>
    <property type="match status" value="1"/>
</dbReference>
<dbReference type="EMBL" id="UINC01018754">
    <property type="protein sequence ID" value="SVA79038.1"/>
    <property type="molecule type" value="Genomic_DNA"/>
</dbReference>
<organism evidence="5">
    <name type="scientific">marine metagenome</name>
    <dbReference type="NCBI Taxonomy" id="408172"/>
    <lineage>
        <taxon>unclassified sequences</taxon>
        <taxon>metagenomes</taxon>
        <taxon>ecological metagenomes</taxon>
    </lineage>
</organism>
<dbReference type="Gene3D" id="2.40.50.140">
    <property type="entry name" value="Nucleic acid-binding proteins"/>
    <property type="match status" value="1"/>
</dbReference>
<dbReference type="PANTHER" id="PTHR11061">
    <property type="entry name" value="RNA M5U METHYLTRANSFERASE"/>
    <property type="match status" value="1"/>
</dbReference>
<reference evidence="5" key="1">
    <citation type="submission" date="2018-05" db="EMBL/GenBank/DDBJ databases">
        <authorList>
            <person name="Lanie J.A."/>
            <person name="Ng W.-L."/>
            <person name="Kazmierczak K.M."/>
            <person name="Andrzejewski T.M."/>
            <person name="Davidsen T.M."/>
            <person name="Wayne K.J."/>
            <person name="Tettelin H."/>
            <person name="Glass J.I."/>
            <person name="Rusch D."/>
            <person name="Podicherti R."/>
            <person name="Tsui H.-C.T."/>
            <person name="Winkler M.E."/>
        </authorList>
    </citation>
    <scope>NUCLEOTIDE SEQUENCE</scope>
</reference>
<feature type="domain" description="TRAM" evidence="4">
    <location>
        <begin position="5"/>
        <end position="63"/>
    </location>
</feature>
<dbReference type="Gene3D" id="2.40.50.1070">
    <property type="match status" value="1"/>
</dbReference>
<dbReference type="GO" id="GO:0006396">
    <property type="term" value="P:RNA processing"/>
    <property type="evidence" value="ECO:0007669"/>
    <property type="project" value="InterPro"/>
</dbReference>
<evidence type="ECO:0000256" key="1">
    <source>
        <dbReference type="ARBA" id="ARBA00022603"/>
    </source>
</evidence>